<feature type="domain" description="P/Homo B" evidence="5">
    <location>
        <begin position="844"/>
        <end position="996"/>
    </location>
</feature>
<protein>
    <submittedName>
        <fullName evidence="6">Putative secreted protein (Por secretion system target)</fullName>
    </submittedName>
</protein>
<keyword evidence="7" id="KW-1185">Reference proteome</keyword>
<sequence>MDIKYLKASVFSIVIFAFSMGYAQKNESAWTKILKEDISLNKMLPQQSIPEKATYYNLNMDVLKRRITTAPQRDSGVSSKTLLDFPDVDGNLETFKIMEYSVMHPDLQSKFPEIRSYMGNSLNNPATVVYFSVSPQGLHAMTLAPNEAAHFINPYTKDGAYEVFSRNAIPIKERVFECGVIDDGLVNQVEMARPMEALKNANDGMRRTFRLAIGTSIEYTNFHGGTVASALSAINTTMTRVNGIYDRELSLRMSLVANNNLLISTTNNSIFSNTGNIGEITNIINTKIGVNAYDIGHTFTTGSGGSAYLARVCTNSKGGGTTGLSQPIGDPYNIDYVAHEMGHQFGATHTFNSGVGNCLQNRSEISAYEPGSGSTIMAYAGLCAPQNVQRASSDYFHQISLQQIWTNITQGNSTCAILTATGNTAPKAMAGPSYNIPISTPFKLTGSSTDADGKSTHTYTWEQFDLGEAGPATETTRYGPIIRSLNPSASPVRYIPRYEDVLFNGGISTTWEKLPSIERTLTFAFTVRDNDTRGGQTAVDVMEVHTIDAPGPFKVTSQNENITWEIGATKKVTWDVANTNRAPINTPTVNIKLSIDGGVTFPYILAANVPNDGAHDIKVPNGTETSKARILVEGVGNIFYNVNTTNFKIITVDYLLNFTTTSIAICQPESAVYNFTYNTYGGYAQNTVFSVKNLPSGATATFNPTSASVNGTAVTMTISETGAIAPGNYPITAVGTSGSLTQSSIVELAVFNSVIKPVTLTSPSNGASGLYGEIDFSWNADVNIESYLLEISTTANFDAIVESQILNTNTYTTNLADETVYYWRVTGVNRCSGSKTSPVYSFSTGISTCGDPITATDTPIIILPDAAATYTSIINVQENLPVTDVEVKVNIQHDWVRDLKLVLVSPEGTSIILTNNNGLPEAKNYTNTVFDQQATDSITNGTAPFTGSYIPEENLSQLNGEMSGGQWKLNVIDLFDTDGGQFIEFTLQLCLSRPLAIEDKEFVGFGLFPNPSKGEFTVKLQSSSGEAVEIDVYDIRGRKVFEKRYFNTTNFRETIRLDNAQSGMYLMTITDGLRKATKKILVN</sequence>
<keyword evidence="2" id="KW-0732">Signal</keyword>
<dbReference type="GO" id="GO:0004222">
    <property type="term" value="F:metalloendopeptidase activity"/>
    <property type="evidence" value="ECO:0007669"/>
    <property type="project" value="InterPro"/>
</dbReference>
<dbReference type="GO" id="GO:0004252">
    <property type="term" value="F:serine-type endopeptidase activity"/>
    <property type="evidence" value="ECO:0007669"/>
    <property type="project" value="InterPro"/>
</dbReference>
<dbReference type="Pfam" id="PF01483">
    <property type="entry name" value="P_proprotein"/>
    <property type="match status" value="1"/>
</dbReference>
<gene>
    <name evidence="6" type="ORF">BXY82_0692</name>
</gene>
<dbReference type="InterPro" id="IPR001590">
    <property type="entry name" value="Peptidase_M12B"/>
</dbReference>
<dbReference type="AlphaFoldDB" id="A0A4R7Q8G3"/>
<dbReference type="GO" id="GO:0006508">
    <property type="term" value="P:proteolysis"/>
    <property type="evidence" value="ECO:0007669"/>
    <property type="project" value="UniProtKB-KW"/>
</dbReference>
<dbReference type="InterPro" id="IPR002884">
    <property type="entry name" value="P_dom"/>
</dbReference>
<evidence type="ECO:0000259" key="5">
    <source>
        <dbReference type="PROSITE" id="PS51829"/>
    </source>
</evidence>
<dbReference type="SUPFAM" id="SSF55486">
    <property type="entry name" value="Metalloproteases ('zincins'), catalytic domain"/>
    <property type="match status" value="1"/>
</dbReference>
<comment type="caution">
    <text evidence="6">The sequence shown here is derived from an EMBL/GenBank/DDBJ whole genome shotgun (WGS) entry which is preliminary data.</text>
</comment>
<dbReference type="OrthoDB" id="9792152at2"/>
<dbReference type="Gene3D" id="2.60.120.260">
    <property type="entry name" value="Galactose-binding domain-like"/>
    <property type="match status" value="1"/>
</dbReference>
<name>A0A4R7Q8G3_9FLAO</name>
<evidence type="ECO:0000313" key="7">
    <source>
        <dbReference type="Proteomes" id="UP000294689"/>
    </source>
</evidence>
<accession>A0A4R7Q8G3</accession>
<dbReference type="InterPro" id="IPR026444">
    <property type="entry name" value="Secre_tail"/>
</dbReference>
<evidence type="ECO:0000256" key="1">
    <source>
        <dbReference type="ARBA" id="ARBA00022670"/>
    </source>
</evidence>
<dbReference type="Pfam" id="PF13583">
    <property type="entry name" value="Reprolysin_4"/>
    <property type="match status" value="1"/>
</dbReference>
<organism evidence="6 7">
    <name type="scientific">Gelidibacter sediminis</name>
    <dbReference type="NCBI Taxonomy" id="1608710"/>
    <lineage>
        <taxon>Bacteria</taxon>
        <taxon>Pseudomonadati</taxon>
        <taxon>Bacteroidota</taxon>
        <taxon>Flavobacteriia</taxon>
        <taxon>Flavobacteriales</taxon>
        <taxon>Flavobacteriaceae</taxon>
        <taxon>Gelidibacter</taxon>
    </lineage>
</organism>
<keyword evidence="3" id="KW-0378">Hydrolase</keyword>
<evidence type="ECO:0000256" key="3">
    <source>
        <dbReference type="ARBA" id="ARBA00022801"/>
    </source>
</evidence>
<dbReference type="InterPro" id="IPR008979">
    <property type="entry name" value="Galactose-bd-like_sf"/>
</dbReference>
<evidence type="ECO:0000259" key="4">
    <source>
        <dbReference type="PROSITE" id="PS50215"/>
    </source>
</evidence>
<dbReference type="Proteomes" id="UP000294689">
    <property type="component" value="Unassembled WGS sequence"/>
</dbReference>
<keyword evidence="1" id="KW-0645">Protease</keyword>
<dbReference type="InterPro" id="IPR024079">
    <property type="entry name" value="MetalloPept_cat_dom_sf"/>
</dbReference>
<feature type="domain" description="Peptidase M12B" evidence="4">
    <location>
        <begin position="207"/>
        <end position="420"/>
    </location>
</feature>
<dbReference type="PROSITE" id="PS50215">
    <property type="entry name" value="ADAM_MEPRO"/>
    <property type="match status" value="1"/>
</dbReference>
<dbReference type="Pfam" id="PF18962">
    <property type="entry name" value="Por_Secre_tail"/>
    <property type="match status" value="1"/>
</dbReference>
<dbReference type="SUPFAM" id="SSF49785">
    <property type="entry name" value="Galactose-binding domain-like"/>
    <property type="match status" value="1"/>
</dbReference>
<reference evidence="6 7" key="1">
    <citation type="submission" date="2019-03" db="EMBL/GenBank/DDBJ databases">
        <title>Genomic Encyclopedia of Archaeal and Bacterial Type Strains, Phase II (KMG-II): from individual species to whole genera.</title>
        <authorList>
            <person name="Goeker M."/>
        </authorList>
    </citation>
    <scope>NUCLEOTIDE SEQUENCE [LARGE SCALE GENOMIC DNA]</scope>
    <source>
        <strain evidence="6 7">DSM 28135</strain>
    </source>
</reference>
<evidence type="ECO:0000313" key="6">
    <source>
        <dbReference type="EMBL" id="TDU43282.1"/>
    </source>
</evidence>
<dbReference type="PROSITE" id="PS51829">
    <property type="entry name" value="P_HOMO_B"/>
    <property type="match status" value="1"/>
</dbReference>
<proteinExistence type="predicted"/>
<dbReference type="NCBIfam" id="TIGR04183">
    <property type="entry name" value="Por_Secre_tail"/>
    <property type="match status" value="1"/>
</dbReference>
<dbReference type="EMBL" id="SOBW01000007">
    <property type="protein sequence ID" value="TDU43282.1"/>
    <property type="molecule type" value="Genomic_DNA"/>
</dbReference>
<dbReference type="InterPro" id="IPR013783">
    <property type="entry name" value="Ig-like_fold"/>
</dbReference>
<dbReference type="RefSeq" id="WP_133756759.1">
    <property type="nucleotide sequence ID" value="NZ_SOBW01000007.1"/>
</dbReference>
<dbReference type="Gene3D" id="3.40.390.10">
    <property type="entry name" value="Collagenase (Catalytic Domain)"/>
    <property type="match status" value="1"/>
</dbReference>
<dbReference type="Gene3D" id="2.60.40.10">
    <property type="entry name" value="Immunoglobulins"/>
    <property type="match status" value="1"/>
</dbReference>
<evidence type="ECO:0000256" key="2">
    <source>
        <dbReference type="ARBA" id="ARBA00022729"/>
    </source>
</evidence>